<feature type="domain" description="Glycine zipper 2TM" evidence="5">
    <location>
        <begin position="62"/>
        <end position="103"/>
    </location>
</feature>
<evidence type="ECO:0000259" key="5">
    <source>
        <dbReference type="Pfam" id="PF05433"/>
    </source>
</evidence>
<dbReference type="InterPro" id="IPR051407">
    <property type="entry name" value="Bact_OM_lipoprot/Surf_antigen"/>
</dbReference>
<accession>A0ABU1YMP5</accession>
<dbReference type="Proteomes" id="UP001180453">
    <property type="component" value="Unassembled WGS sequence"/>
</dbReference>
<feature type="region of interest" description="Disordered" evidence="3">
    <location>
        <begin position="130"/>
        <end position="150"/>
    </location>
</feature>
<dbReference type="RefSeq" id="WP_310265708.1">
    <property type="nucleotide sequence ID" value="NZ_JAVDXU010000002.1"/>
</dbReference>
<protein>
    <submittedName>
        <fullName evidence="6">Uncharacterized protein YcfJ</fullName>
    </submittedName>
</protein>
<evidence type="ECO:0000256" key="2">
    <source>
        <dbReference type="ARBA" id="ARBA00023136"/>
    </source>
</evidence>
<evidence type="ECO:0000256" key="3">
    <source>
        <dbReference type="SAM" id="MobiDB-lite"/>
    </source>
</evidence>
<reference evidence="6 7" key="1">
    <citation type="submission" date="2023-07" db="EMBL/GenBank/DDBJ databases">
        <title>Sorghum-associated microbial communities from plants grown in Nebraska, USA.</title>
        <authorList>
            <person name="Schachtman D."/>
        </authorList>
    </citation>
    <scope>NUCLEOTIDE SEQUENCE [LARGE SCALE GENOMIC DNA]</scope>
    <source>
        <strain evidence="6 7">BE314</strain>
    </source>
</reference>
<evidence type="ECO:0000313" key="6">
    <source>
        <dbReference type="EMBL" id="MDR7270129.1"/>
    </source>
</evidence>
<keyword evidence="2" id="KW-0472">Membrane</keyword>
<evidence type="ECO:0000256" key="4">
    <source>
        <dbReference type="SAM" id="SignalP"/>
    </source>
</evidence>
<dbReference type="InterPro" id="IPR008816">
    <property type="entry name" value="Gly_zipper_2TM_dom"/>
</dbReference>
<proteinExistence type="predicted"/>
<feature type="signal peptide" evidence="4">
    <location>
        <begin position="1"/>
        <end position="21"/>
    </location>
</feature>
<evidence type="ECO:0000313" key="7">
    <source>
        <dbReference type="Proteomes" id="UP001180453"/>
    </source>
</evidence>
<gene>
    <name evidence="6" type="ORF">J2X20_002787</name>
</gene>
<comment type="caution">
    <text evidence="6">The sequence shown here is derived from an EMBL/GenBank/DDBJ whole genome shotgun (WGS) entry which is preliminary data.</text>
</comment>
<comment type="subcellular location">
    <subcellularLocation>
        <location evidence="1">Membrane</location>
    </subcellularLocation>
</comment>
<dbReference type="PANTHER" id="PTHR35603:SF2">
    <property type="entry name" value="OUTER MEMBRANE LIPOPROTEIN"/>
    <property type="match status" value="1"/>
</dbReference>
<name>A0ABU1YMP5_ROSSA</name>
<organism evidence="6 7">
    <name type="scientific">Roseateles saccharophilus</name>
    <name type="common">Pseudomonas saccharophila</name>
    <dbReference type="NCBI Taxonomy" id="304"/>
    <lineage>
        <taxon>Bacteria</taxon>
        <taxon>Pseudomonadati</taxon>
        <taxon>Pseudomonadota</taxon>
        <taxon>Betaproteobacteria</taxon>
        <taxon>Burkholderiales</taxon>
        <taxon>Sphaerotilaceae</taxon>
        <taxon>Roseateles</taxon>
    </lineage>
</organism>
<keyword evidence="4" id="KW-0732">Signal</keyword>
<feature type="chain" id="PRO_5045488857" evidence="4">
    <location>
        <begin position="22"/>
        <end position="150"/>
    </location>
</feature>
<sequence>MKPLWIATLALAASLAPAARAADSPAPVLSVPTQAQREALCKGCLWVQEIHTETRQGKGSGLGVVGGAVIGGLLGHQVGGGTGKKLATVGGAAAGGYAGNEVEKNAKKTTVWVAQVVDRSGQMRRVEMGADPMLRPGDTVRERDGRLVRP</sequence>
<evidence type="ECO:0000256" key="1">
    <source>
        <dbReference type="ARBA" id="ARBA00004370"/>
    </source>
</evidence>
<dbReference type="PANTHER" id="PTHR35603">
    <property type="match status" value="1"/>
</dbReference>
<dbReference type="EMBL" id="JAVDXU010000002">
    <property type="protein sequence ID" value="MDR7270129.1"/>
    <property type="molecule type" value="Genomic_DNA"/>
</dbReference>
<dbReference type="Pfam" id="PF05433">
    <property type="entry name" value="Rick_17kDa_Anti"/>
    <property type="match status" value="1"/>
</dbReference>
<keyword evidence="7" id="KW-1185">Reference proteome</keyword>
<feature type="compositionally biased region" description="Basic and acidic residues" evidence="3">
    <location>
        <begin position="138"/>
        <end position="150"/>
    </location>
</feature>